<dbReference type="NCBIfam" id="TIGR00016">
    <property type="entry name" value="ackA"/>
    <property type="match status" value="1"/>
</dbReference>
<reference evidence="8 9" key="1">
    <citation type="submission" date="2014-04" db="EMBL/GenBank/DDBJ databases">
        <title>The Genome Sequence of Thermoanaerobaculum aquaticum MP-01, The First Cultivated Group 23 Acidobacterium.</title>
        <authorList>
            <person name="Stamps B.W."/>
            <person name="Losey N.A."/>
            <person name="Lawson P.A."/>
            <person name="Stevenson B.S."/>
        </authorList>
    </citation>
    <scope>NUCLEOTIDE SEQUENCE [LARGE SCALE GENOMIC DNA]</scope>
    <source>
        <strain evidence="8 9">MP-01</strain>
    </source>
</reference>
<dbReference type="UniPathway" id="UPA00340">
    <property type="reaction ID" value="UER00458"/>
</dbReference>
<comment type="similarity">
    <text evidence="1 6 7">Belongs to the acetokinase family.</text>
</comment>
<evidence type="ECO:0000313" key="9">
    <source>
        <dbReference type="Proteomes" id="UP000027284"/>
    </source>
</evidence>
<keyword evidence="5 6" id="KW-0067">ATP-binding</keyword>
<comment type="subunit">
    <text evidence="6">Homodimer.</text>
</comment>
<feature type="site" description="Transition state stabilizer" evidence="6">
    <location>
        <position position="187"/>
    </location>
</feature>
<feature type="binding site" evidence="6">
    <location>
        <begin position="290"/>
        <end position="292"/>
    </location>
    <ligand>
        <name>ATP</name>
        <dbReference type="ChEBI" id="CHEBI:30616"/>
    </ligand>
</feature>
<dbReference type="PROSITE" id="PS01076">
    <property type="entry name" value="ACETATE_KINASE_2"/>
    <property type="match status" value="1"/>
</dbReference>
<name>A0A062XS81_9BACT</name>
<comment type="subcellular location">
    <subcellularLocation>
        <location evidence="6">Cytoplasm</location>
    </subcellularLocation>
</comment>
<dbReference type="InterPro" id="IPR043129">
    <property type="entry name" value="ATPase_NBD"/>
</dbReference>
<dbReference type="CDD" id="cd24010">
    <property type="entry name" value="ASKHA_NBD_AcK_PK"/>
    <property type="match status" value="1"/>
</dbReference>
<dbReference type="Gene3D" id="3.30.420.40">
    <property type="match status" value="2"/>
</dbReference>
<feature type="site" description="Transition state stabilizer" evidence="6">
    <location>
        <position position="248"/>
    </location>
</feature>
<feature type="binding site" evidence="6">
    <location>
        <begin position="215"/>
        <end position="219"/>
    </location>
    <ligand>
        <name>ATP</name>
        <dbReference type="ChEBI" id="CHEBI:30616"/>
    </ligand>
</feature>
<accession>A0A062XS81</accession>
<protein>
    <recommendedName>
        <fullName evidence="6">Acetate kinase</fullName>
        <ecNumber evidence="6">2.7.2.1</ecNumber>
    </recommendedName>
    <alternativeName>
        <fullName evidence="6">Acetokinase</fullName>
    </alternativeName>
</protein>
<proteinExistence type="inferred from homology"/>
<comment type="function">
    <text evidence="6">Catalyzes the formation of acetyl phosphate from acetate and ATP. Can also catalyze the reverse reaction.</text>
</comment>
<evidence type="ECO:0000256" key="6">
    <source>
        <dbReference type="HAMAP-Rule" id="MF_00020"/>
    </source>
</evidence>
<dbReference type="AlphaFoldDB" id="A0A062XS81"/>
<dbReference type="OrthoDB" id="9802453at2"/>
<dbReference type="PANTHER" id="PTHR21060">
    <property type="entry name" value="ACETATE KINASE"/>
    <property type="match status" value="1"/>
</dbReference>
<feature type="binding site" evidence="6">
    <location>
        <position position="98"/>
    </location>
    <ligand>
        <name>substrate</name>
    </ligand>
</feature>
<evidence type="ECO:0000256" key="4">
    <source>
        <dbReference type="ARBA" id="ARBA00022777"/>
    </source>
</evidence>
<feature type="binding site" evidence="6">
    <location>
        <position position="7"/>
    </location>
    <ligand>
        <name>Mg(2+)</name>
        <dbReference type="ChEBI" id="CHEBI:18420"/>
    </ligand>
</feature>
<dbReference type="SUPFAM" id="SSF53067">
    <property type="entry name" value="Actin-like ATPase domain"/>
    <property type="match status" value="2"/>
</dbReference>
<dbReference type="PRINTS" id="PR00471">
    <property type="entry name" value="ACETATEKNASE"/>
</dbReference>
<evidence type="ECO:0000256" key="7">
    <source>
        <dbReference type="RuleBase" id="RU003835"/>
    </source>
</evidence>
<comment type="cofactor">
    <cofactor evidence="6">
        <name>Mg(2+)</name>
        <dbReference type="ChEBI" id="CHEBI:18420"/>
    </cofactor>
    <cofactor evidence="6">
        <name>Mn(2+)</name>
        <dbReference type="ChEBI" id="CHEBI:29035"/>
    </cofactor>
    <text evidence="6">Mg(2+). Can also accept Mn(2+).</text>
</comment>
<dbReference type="GO" id="GO:0005524">
    <property type="term" value="F:ATP binding"/>
    <property type="evidence" value="ECO:0007669"/>
    <property type="project" value="UniProtKB-KW"/>
</dbReference>
<evidence type="ECO:0000313" key="8">
    <source>
        <dbReference type="EMBL" id="KDA53703.1"/>
    </source>
</evidence>
<feature type="binding site" evidence="6">
    <location>
        <begin position="338"/>
        <end position="342"/>
    </location>
    <ligand>
        <name>ATP</name>
        <dbReference type="ChEBI" id="CHEBI:30616"/>
    </ligand>
</feature>
<evidence type="ECO:0000256" key="1">
    <source>
        <dbReference type="ARBA" id="ARBA00008748"/>
    </source>
</evidence>
<keyword evidence="3 6" id="KW-0547">Nucleotide-binding</keyword>
<evidence type="ECO:0000256" key="2">
    <source>
        <dbReference type="ARBA" id="ARBA00022679"/>
    </source>
</evidence>
<dbReference type="GO" id="GO:0005737">
    <property type="term" value="C:cytoplasm"/>
    <property type="evidence" value="ECO:0007669"/>
    <property type="project" value="UniProtKB-SubCell"/>
</dbReference>
<dbReference type="PIRSF" id="PIRSF000722">
    <property type="entry name" value="Acetate_prop_kin"/>
    <property type="match status" value="1"/>
</dbReference>
<dbReference type="EC" id="2.7.2.1" evidence="6"/>
<dbReference type="InterPro" id="IPR023865">
    <property type="entry name" value="Aliphatic_acid_kinase_CS"/>
</dbReference>
<evidence type="ECO:0000256" key="3">
    <source>
        <dbReference type="ARBA" id="ARBA00022741"/>
    </source>
</evidence>
<dbReference type="GO" id="GO:0008776">
    <property type="term" value="F:acetate kinase activity"/>
    <property type="evidence" value="ECO:0007669"/>
    <property type="project" value="UniProtKB-UniRule"/>
</dbReference>
<dbReference type="HAMAP" id="MF_00020">
    <property type="entry name" value="Acetate_kinase"/>
    <property type="match status" value="1"/>
</dbReference>
<dbReference type="GO" id="GO:0000287">
    <property type="term" value="F:magnesium ion binding"/>
    <property type="evidence" value="ECO:0007669"/>
    <property type="project" value="UniProtKB-UniRule"/>
</dbReference>
<comment type="caution">
    <text evidence="8">The sequence shown here is derived from an EMBL/GenBank/DDBJ whole genome shotgun (WGS) entry which is preliminary data.</text>
</comment>
<keyword evidence="6" id="KW-0963">Cytoplasm</keyword>
<dbReference type="PROSITE" id="PS01075">
    <property type="entry name" value="ACETATE_KINASE_1"/>
    <property type="match status" value="1"/>
</dbReference>
<dbReference type="Proteomes" id="UP000027284">
    <property type="component" value="Unassembled WGS sequence"/>
</dbReference>
<comment type="pathway">
    <text evidence="6">Metabolic intermediate biosynthesis; acetyl-CoA biosynthesis; acetyl-CoA from acetate: step 1/2.</text>
</comment>
<keyword evidence="6" id="KW-0479">Metal-binding</keyword>
<feature type="active site" description="Proton donor/acceptor" evidence="6">
    <location>
        <position position="155"/>
    </location>
</feature>
<dbReference type="InterPro" id="IPR004372">
    <property type="entry name" value="Ac/propionate_kinase"/>
</dbReference>
<keyword evidence="9" id="KW-1185">Reference proteome</keyword>
<dbReference type="InterPro" id="IPR000890">
    <property type="entry name" value="Aliphatic_acid_kin_short-chain"/>
</dbReference>
<dbReference type="STRING" id="1312852.EG19_03040"/>
<feature type="binding site" evidence="6">
    <location>
        <position position="393"/>
    </location>
    <ligand>
        <name>Mg(2+)</name>
        <dbReference type="ChEBI" id="CHEBI:18420"/>
    </ligand>
</feature>
<organism evidence="8 9">
    <name type="scientific">Thermoanaerobaculum aquaticum</name>
    <dbReference type="NCBI Taxonomy" id="1312852"/>
    <lineage>
        <taxon>Bacteria</taxon>
        <taxon>Pseudomonadati</taxon>
        <taxon>Acidobacteriota</taxon>
        <taxon>Thermoanaerobaculia</taxon>
        <taxon>Thermoanaerobaculales</taxon>
        <taxon>Thermoanaerobaculaceae</taxon>
        <taxon>Thermoanaerobaculum</taxon>
    </lineage>
</organism>
<feature type="binding site" evidence="6">
    <location>
        <position position="14"/>
    </location>
    <ligand>
        <name>ATP</name>
        <dbReference type="ChEBI" id="CHEBI:30616"/>
    </ligand>
</feature>
<keyword evidence="4 6" id="KW-0418">Kinase</keyword>
<keyword evidence="2 6" id="KW-0808">Transferase</keyword>
<dbReference type="GO" id="GO:0006083">
    <property type="term" value="P:acetate metabolic process"/>
    <property type="evidence" value="ECO:0007669"/>
    <property type="project" value="TreeGrafter"/>
</dbReference>
<sequence length="421" mass="45524">MKILVLNCGSSSVKFQVIETSLEAIEHNTDQTLARGAVEKIGLPDSRLVLQVADRKPYQEICEILEHRAAVEKVLKVLVHPEHGVLTDISQIEAVGHRVVHGGEKFASSVLVTDEVEAMIEECVVLAPLHNPHNLRGLRAARALLPNVPHVAVFDTAYHQSMPSRAFIYGLPYELYTRHGIRRYGFHGTSHRYVAIRTAALLGKPLETLKIVTCHLGNGCSMAAIDRGRSIDTSMGFTPLEGLLMGTRCGDLDPAILPWVQAVEELSLSQLNAMLNKHSGLYGISGVSSDMREVLAAAEAGNRRAQLAVEIFCYRIRKYIGAYAAALGGLDAVTFTGGIGENAPAIRAQSLQGLEFLGIKLDPTANMAVKPQTPSLISQKESPVAVAVIPTNEERVIARDTVRVLAGVMPSFAVPGNEAPR</sequence>
<comment type="catalytic activity">
    <reaction evidence="6">
        <text>acetate + ATP = acetyl phosphate + ADP</text>
        <dbReference type="Rhea" id="RHEA:11352"/>
        <dbReference type="ChEBI" id="CHEBI:22191"/>
        <dbReference type="ChEBI" id="CHEBI:30089"/>
        <dbReference type="ChEBI" id="CHEBI:30616"/>
        <dbReference type="ChEBI" id="CHEBI:456216"/>
        <dbReference type="EC" id="2.7.2.1"/>
    </reaction>
</comment>
<gene>
    <name evidence="6" type="primary">ackA</name>
    <name evidence="8" type="ORF">EG19_03040</name>
</gene>
<dbReference type="Pfam" id="PF00871">
    <property type="entry name" value="Acetate_kinase"/>
    <property type="match status" value="1"/>
</dbReference>
<dbReference type="EMBL" id="JMFG01000018">
    <property type="protein sequence ID" value="KDA53703.1"/>
    <property type="molecule type" value="Genomic_DNA"/>
</dbReference>
<evidence type="ECO:0000256" key="5">
    <source>
        <dbReference type="ARBA" id="ARBA00022840"/>
    </source>
</evidence>
<dbReference type="PANTHER" id="PTHR21060:SF15">
    <property type="entry name" value="ACETATE KINASE-RELATED"/>
    <property type="match status" value="1"/>
</dbReference>
<keyword evidence="6" id="KW-0460">Magnesium</keyword>
<dbReference type="RefSeq" id="WP_053335042.1">
    <property type="nucleotide sequence ID" value="NZ_JMFG01000018.1"/>
</dbReference>
<dbReference type="GO" id="GO:0006085">
    <property type="term" value="P:acetyl-CoA biosynthetic process"/>
    <property type="evidence" value="ECO:0007669"/>
    <property type="project" value="UniProtKB-UniRule"/>
</dbReference>